<proteinExistence type="predicted"/>
<accession>Q2S3I9</accession>
<keyword evidence="3" id="KW-1185">Reference proteome</keyword>
<feature type="chain" id="PRO_5004215172" description="Outer membrane protein beta-barrel domain-containing protein" evidence="1">
    <location>
        <begin position="31"/>
        <end position="175"/>
    </location>
</feature>
<evidence type="ECO:0000313" key="3">
    <source>
        <dbReference type="Proteomes" id="UP000008674"/>
    </source>
</evidence>
<evidence type="ECO:0000313" key="2">
    <source>
        <dbReference type="EMBL" id="ABC45137.1"/>
    </source>
</evidence>
<feature type="signal peptide" evidence="1">
    <location>
        <begin position="1"/>
        <end position="30"/>
    </location>
</feature>
<dbReference type="EnsemblBacteria" id="ABC45137">
    <property type="protein sequence ID" value="ABC45137"/>
    <property type="gene ID" value="SRU_1115"/>
</dbReference>
<dbReference type="EMBL" id="CP000159">
    <property type="protein sequence ID" value="ABC45137.1"/>
    <property type="molecule type" value="Genomic_DNA"/>
</dbReference>
<evidence type="ECO:0000256" key="1">
    <source>
        <dbReference type="SAM" id="SignalP"/>
    </source>
</evidence>
<reference evidence="2 3" key="1">
    <citation type="journal article" date="2005" name="Proc. Natl. Acad. Sci. U.S.A.">
        <title>The genome of Salinibacter ruber: convergence and gene exchange among hyperhalophilic bacteria and archaea.</title>
        <authorList>
            <person name="Mongodin E.F."/>
            <person name="Nelson K.E."/>
            <person name="Daugherty S."/>
            <person name="Deboy R.T."/>
            <person name="Wister J."/>
            <person name="Khouri H."/>
            <person name="Weidman J."/>
            <person name="Walsh D.A."/>
            <person name="Papke R.T."/>
            <person name="Sanchez Perez G."/>
            <person name="Sharma A.K."/>
            <person name="Nesbo C.L."/>
            <person name="MacLeod D."/>
            <person name="Bapteste E."/>
            <person name="Doolittle W.F."/>
            <person name="Charlebois R.L."/>
            <person name="Legault B."/>
            <person name="Rodriguez-Valera F."/>
        </authorList>
    </citation>
    <scope>NUCLEOTIDE SEQUENCE [LARGE SCALE GENOMIC DNA]</scope>
    <source>
        <strain evidence="3">DSM 13855 / CECT 5946 / M31</strain>
    </source>
</reference>
<gene>
    <name evidence="2" type="ordered locus">SRU_1115</name>
</gene>
<protein>
    <recommendedName>
        <fullName evidence="4">Outer membrane protein beta-barrel domain-containing protein</fullName>
    </recommendedName>
</protein>
<dbReference type="OrthoDB" id="1493815at2"/>
<name>Q2S3I9_SALRD</name>
<dbReference type="eggNOG" id="ENOG502ZZ6D">
    <property type="taxonomic scope" value="Bacteria"/>
</dbReference>
<dbReference type="Proteomes" id="UP000008674">
    <property type="component" value="Chromosome"/>
</dbReference>
<evidence type="ECO:0008006" key="4">
    <source>
        <dbReference type="Google" id="ProtNLM"/>
    </source>
</evidence>
<organism evidence="2 3">
    <name type="scientific">Salinibacter ruber (strain DSM 13855 / M31)</name>
    <dbReference type="NCBI Taxonomy" id="309807"/>
    <lineage>
        <taxon>Bacteria</taxon>
        <taxon>Pseudomonadati</taxon>
        <taxon>Rhodothermota</taxon>
        <taxon>Rhodothermia</taxon>
        <taxon>Rhodothermales</taxon>
        <taxon>Salinibacteraceae</taxon>
        <taxon>Salinibacter</taxon>
    </lineage>
</organism>
<sequence>MIPPPRSSMRRLSCLLLFLGLTLSLAPAQAQDDRPSRFGLGIQMLGSTASGNVGPGLHFRASTPLNSDVSLALGSGLTGFIFRGRDQAAFALDPQVSAIVSFSTARAQNMYVHAGAGAYVPFGDTNTESGPTFNLGVGRAWLLDESSLFVEFNPGFLVGQESTTLVLPIRVGVIL</sequence>
<keyword evidence="1" id="KW-0732">Signal</keyword>
<dbReference type="AlphaFoldDB" id="Q2S3I9"/>
<dbReference type="HOGENOM" id="CLU_1531483_0_0_10"/>
<dbReference type="KEGG" id="sru:SRU_1115"/>